<keyword evidence="1" id="KW-0812">Transmembrane</keyword>
<organism evidence="2 3">
    <name type="scientific">Corynebacterium antarcticum</name>
    <dbReference type="NCBI Taxonomy" id="2800405"/>
    <lineage>
        <taxon>Bacteria</taxon>
        <taxon>Bacillati</taxon>
        <taxon>Actinomycetota</taxon>
        <taxon>Actinomycetes</taxon>
        <taxon>Mycobacteriales</taxon>
        <taxon>Corynebacteriaceae</taxon>
        <taxon>Corynebacterium</taxon>
    </lineage>
</organism>
<dbReference type="AlphaFoldDB" id="A0A9Q4CE80"/>
<evidence type="ECO:0000256" key="1">
    <source>
        <dbReference type="SAM" id="Phobius"/>
    </source>
</evidence>
<protein>
    <submittedName>
        <fullName evidence="2">Uncharacterized protein</fullName>
    </submittedName>
</protein>
<keyword evidence="1" id="KW-1133">Transmembrane helix</keyword>
<dbReference type="Proteomes" id="UP001070238">
    <property type="component" value="Unassembled WGS sequence"/>
</dbReference>
<dbReference type="EMBL" id="JAPMKX010000004">
    <property type="protein sequence ID" value="MCX7538768.1"/>
    <property type="molecule type" value="Genomic_DNA"/>
</dbReference>
<evidence type="ECO:0000313" key="3">
    <source>
        <dbReference type="Proteomes" id="UP001070238"/>
    </source>
</evidence>
<evidence type="ECO:0000313" key="2">
    <source>
        <dbReference type="EMBL" id="MCX7538768.1"/>
    </source>
</evidence>
<feature type="transmembrane region" description="Helical" evidence="1">
    <location>
        <begin position="12"/>
        <end position="34"/>
    </location>
</feature>
<sequence>MPTTDASWWNPTLSVIVVAVITAIIVLMALYTIYCYRKSMPKD</sequence>
<proteinExistence type="predicted"/>
<name>A0A9Q4CE80_9CORY</name>
<accession>A0A9Q4CE80</accession>
<reference evidence="2" key="1">
    <citation type="submission" date="2022-11" db="EMBL/GenBank/DDBJ databases">
        <title>Corynebacterium sp. isolated from Penguins.</title>
        <authorList>
            <person name="Sedlar K."/>
            <person name="Svec P."/>
        </authorList>
    </citation>
    <scope>NUCLEOTIDE SEQUENCE</scope>
    <source>
        <strain evidence="2">P5875</strain>
    </source>
</reference>
<comment type="caution">
    <text evidence="2">The sequence shown here is derived from an EMBL/GenBank/DDBJ whole genome shotgun (WGS) entry which is preliminary data.</text>
</comment>
<dbReference type="RefSeq" id="WP_255567699.1">
    <property type="nucleotide sequence ID" value="NZ_JAENIP020000004.1"/>
</dbReference>
<keyword evidence="1" id="KW-0472">Membrane</keyword>
<gene>
    <name evidence="2" type="ORF">OS123_09515</name>
</gene>